<dbReference type="PANTHER" id="PTHR23023">
    <property type="entry name" value="DIMETHYLANILINE MONOOXYGENASE"/>
    <property type="match status" value="1"/>
</dbReference>
<proteinExistence type="inferred from homology"/>
<comment type="catalytic activity">
    <reaction evidence="30">
        <text>(2E)-geranial + NADPH + O2 + H(+) = (1E)-2,6-dimethylhepta-1,5-dien-1-yl formate + NADP(+) + H2O</text>
        <dbReference type="Rhea" id="RHEA:54860"/>
        <dbReference type="ChEBI" id="CHEBI:15377"/>
        <dbReference type="ChEBI" id="CHEBI:15378"/>
        <dbReference type="ChEBI" id="CHEBI:15379"/>
        <dbReference type="ChEBI" id="CHEBI:16980"/>
        <dbReference type="ChEBI" id="CHEBI:57783"/>
        <dbReference type="ChEBI" id="CHEBI:58349"/>
        <dbReference type="ChEBI" id="CHEBI:138375"/>
    </reaction>
    <physiologicalReaction direction="left-to-right" evidence="30">
        <dbReference type="Rhea" id="RHEA:54861"/>
    </physiologicalReaction>
</comment>
<evidence type="ECO:0000256" key="2">
    <source>
        <dbReference type="ARBA" id="ARBA00004389"/>
    </source>
</evidence>
<name>A0A819ADR1_9BILA</name>
<keyword evidence="11" id="KW-0492">Microsome</keyword>
<evidence type="ECO:0000256" key="4">
    <source>
        <dbReference type="ARBA" id="ARBA00009183"/>
    </source>
</evidence>
<evidence type="ECO:0000259" key="38">
    <source>
        <dbReference type="PROSITE" id="PS50026"/>
    </source>
</evidence>
<dbReference type="InterPro" id="IPR000742">
    <property type="entry name" value="EGF"/>
</dbReference>
<sequence>MQTVAIIGGGVSGLISIKCCLDGDLLPTCYEMTNDIGGLWNYDANVIDGKASVMKSTEVNTSKEFMAFSDFPPPIDYANYMHNTKLLEYYRMYALKFNLMKYIRFRRRVIRIEPANDYEKTGCWLIYSIDIDEKNEICEKFDAVMLATGHHAYPRLPTFPGLDKFKGEKLHSWQYKTPHGFEDKKVLIIGIGSSAGDMAVELGHIAKQVYVSTRRGTWVYNRVGPNGWPVDMYRTNTILATIQKYSPWLMNRLIERELSKKFDHELYSLKPNHRPLQQHPFINDDLPNRILSGLVIIKANVKEFTSDGHGVIFEDGTQIDHIDCIVMATGFNISFPYLNETILSVKDNKIQLYKFVWPSHLIHSTLAVIGLIQPWGAINPMAELQARWTVRIFKRELKLPSHMKMNENIHERFNQMCERYVTSPRHTIQVDYIEYCNELADEVGCRPDILFYLLNDFKLGWFLLFGPCTPYRYRLQGPNQWKDARQTIFTQNERVEYPLRCQCRNRQNQSIKYTIIPMSIFSLIFVILILLIIFCESFIMHENSNILIKSYQYSKIGILYQNDLCQKFSNHLIISTINKTIPISKRCYTIGQCHLTVTTSDYHHHIKLKQNNDSSQLFFSSKFKLLINYDSHNTQMLFSSISTNGIINTTNISTKNCYIGKEFVKRNTRQYNRSGSTSSIIITFNSSSFIDYRHKTILNYPLRLSVRFRTLGRISNGVLFSLIYGKSISSIIPFIIIEHTNGKIEITILRLDERKVLSNVTSIQCGKNVNNDNWHKLYFEIDLNGIFKIVVDDDIRTSQIPTYVVSSWNINALLVGDTRRLNTDIFQPFIGYMSDLIFNDEYLFKNLITRKQDIQSLFHIYSQHIIVGYRIAFFNLITIETQTSHIAFSERESQNKNHGKLDIYFLFRSYVPDGIILYRYAQGLNEYFAIGLRAGILTLFMDFGFGKRQIVSDESTKLADGKWHEVRVTRIGTDKIELVVDNRVNRSTLSANGIRNAVSLQPVLYIGGIPNNNLINLTDSGLNSYGFQGCLSSFIVDGRLLDYQTALALHGKVNMNVCSDLNKLCYDFTCIHSGICITNDNDGPKCDCMETAYIGERCDKLPNGFYFGKHNLIGSLEYVMAQTRQTEHDIITFGLQTYSISAQIFRLESDLNLYSLEYEIVRGRSYIKLNLGEKQSDIYSAITHITDGIYHAIKIIRKFSIIELYVDGIRIKLEGGNKYLNQLESKSFLAQRRLRIGNFKNISQWNGIIAA</sequence>
<evidence type="ECO:0000256" key="25">
    <source>
        <dbReference type="ARBA" id="ARBA00047864"/>
    </source>
</evidence>
<evidence type="ECO:0000256" key="7">
    <source>
        <dbReference type="ARBA" id="ARBA00022630"/>
    </source>
</evidence>
<keyword evidence="14 35" id="KW-0560">Oxidoreductase</keyword>
<keyword evidence="34" id="KW-0245">EGF-like domain</keyword>
<dbReference type="PRINTS" id="PR01125">
    <property type="entry name" value="FMOXYGENASE5"/>
</dbReference>
<evidence type="ECO:0000256" key="33">
    <source>
        <dbReference type="ARBA" id="ARBA00049475"/>
    </source>
</evidence>
<comment type="similarity">
    <text evidence="4 35">Belongs to the FMO family.</text>
</comment>
<evidence type="ECO:0000313" key="40">
    <source>
        <dbReference type="Proteomes" id="UP000663823"/>
    </source>
</evidence>
<feature type="domain" description="EGF-like" evidence="38">
    <location>
        <begin position="1061"/>
        <end position="1099"/>
    </location>
</feature>
<evidence type="ECO:0000256" key="27">
    <source>
        <dbReference type="ARBA" id="ARBA00048041"/>
    </source>
</evidence>
<dbReference type="GO" id="GO:0034899">
    <property type="term" value="F:trimethylamine monooxygenase activity"/>
    <property type="evidence" value="ECO:0007669"/>
    <property type="project" value="UniProtKB-EC"/>
</dbReference>
<evidence type="ECO:0000256" key="5">
    <source>
        <dbReference type="ARBA" id="ARBA00022481"/>
    </source>
</evidence>
<dbReference type="SMART" id="SM00282">
    <property type="entry name" value="LamG"/>
    <property type="match status" value="3"/>
</dbReference>
<keyword evidence="8 36" id="KW-0812">Transmembrane</keyword>
<evidence type="ECO:0000256" key="19">
    <source>
        <dbReference type="ARBA" id="ARBA00045722"/>
    </source>
</evidence>
<evidence type="ECO:0000256" key="21">
    <source>
        <dbReference type="ARBA" id="ARBA00047338"/>
    </source>
</evidence>
<dbReference type="AlphaFoldDB" id="A0A819ADR1"/>
<dbReference type="GO" id="GO:0005789">
    <property type="term" value="C:endoplasmic reticulum membrane"/>
    <property type="evidence" value="ECO:0007669"/>
    <property type="project" value="UniProtKB-SubCell"/>
</dbReference>
<comment type="caution">
    <text evidence="39">The sequence shown here is derived from an EMBL/GenBank/DDBJ whole genome shotgun (WGS) entry which is preliminary data.</text>
</comment>
<evidence type="ECO:0000256" key="11">
    <source>
        <dbReference type="ARBA" id="ARBA00022848"/>
    </source>
</evidence>
<keyword evidence="9" id="KW-0256">Endoplasmic reticulum</keyword>
<evidence type="ECO:0000256" key="22">
    <source>
        <dbReference type="ARBA" id="ARBA00047426"/>
    </source>
</evidence>
<evidence type="ECO:0000256" key="1">
    <source>
        <dbReference type="ARBA" id="ARBA00001974"/>
    </source>
</evidence>
<dbReference type="FunFam" id="3.50.50.60:FF:000159">
    <property type="entry name" value="Dimethylaniline monooxygenase [N-oxide-forming]"/>
    <property type="match status" value="1"/>
</dbReference>
<dbReference type="GO" id="GO:0006629">
    <property type="term" value="P:lipid metabolic process"/>
    <property type="evidence" value="ECO:0007669"/>
    <property type="project" value="UniProtKB-KW"/>
</dbReference>
<dbReference type="InterPro" id="IPR050346">
    <property type="entry name" value="FMO-like"/>
</dbReference>
<dbReference type="SUPFAM" id="SSF49899">
    <property type="entry name" value="Concanavalin A-like lectins/glucanases"/>
    <property type="match status" value="3"/>
</dbReference>
<evidence type="ECO:0000256" key="24">
    <source>
        <dbReference type="ARBA" id="ARBA00047855"/>
    </source>
</evidence>
<dbReference type="InterPro" id="IPR002257">
    <property type="entry name" value="Flavin_mOase_5"/>
</dbReference>
<evidence type="ECO:0000256" key="28">
    <source>
        <dbReference type="ARBA" id="ARBA00048088"/>
    </source>
</evidence>
<dbReference type="CDD" id="cd00110">
    <property type="entry name" value="LamG"/>
    <property type="match status" value="1"/>
</dbReference>
<comment type="catalytic activity">
    <reaction evidence="21">
        <text>hypotaurine + NADH + O2 + H(+) = taurine + NAD(+) + H2O</text>
        <dbReference type="Rhea" id="RHEA:74111"/>
        <dbReference type="ChEBI" id="CHEBI:15377"/>
        <dbReference type="ChEBI" id="CHEBI:15378"/>
        <dbReference type="ChEBI" id="CHEBI:15379"/>
        <dbReference type="ChEBI" id="CHEBI:57540"/>
        <dbReference type="ChEBI" id="CHEBI:57853"/>
        <dbReference type="ChEBI" id="CHEBI:57945"/>
        <dbReference type="ChEBI" id="CHEBI:507393"/>
        <dbReference type="EC" id="1.14.13.8"/>
    </reaction>
    <physiologicalReaction direction="left-to-right" evidence="21">
        <dbReference type="Rhea" id="RHEA:74112"/>
    </physiologicalReaction>
</comment>
<evidence type="ECO:0000256" key="10">
    <source>
        <dbReference type="ARBA" id="ARBA00022827"/>
    </source>
</evidence>
<dbReference type="GO" id="GO:0004499">
    <property type="term" value="F:N,N-dimethylaniline monooxygenase activity"/>
    <property type="evidence" value="ECO:0007669"/>
    <property type="project" value="InterPro"/>
</dbReference>
<dbReference type="Pfam" id="PF00743">
    <property type="entry name" value="FMO-like"/>
    <property type="match status" value="1"/>
</dbReference>
<comment type="catalytic activity">
    <reaction evidence="31">
        <text>heptan-4-one + NADPH + O2 + H(+) = propyl butanoate + NADP(+) + H2O</text>
        <dbReference type="Rhea" id="RHEA:54852"/>
        <dbReference type="ChEBI" id="CHEBI:15377"/>
        <dbReference type="ChEBI" id="CHEBI:15378"/>
        <dbReference type="ChEBI" id="CHEBI:15379"/>
        <dbReference type="ChEBI" id="CHEBI:57783"/>
        <dbReference type="ChEBI" id="CHEBI:58349"/>
        <dbReference type="ChEBI" id="CHEBI:89484"/>
        <dbReference type="ChEBI" id="CHEBI:89719"/>
    </reaction>
    <physiologicalReaction direction="left-to-right" evidence="31">
        <dbReference type="Rhea" id="RHEA:54853"/>
    </physiologicalReaction>
</comment>
<evidence type="ECO:0000256" key="20">
    <source>
        <dbReference type="ARBA" id="ARBA00045957"/>
    </source>
</evidence>
<comment type="catalytic activity">
    <reaction evidence="26">
        <text>hexan-3-one + NADPH + O2 + H(+) = ethyl butanoate + NADP(+) + H2O</text>
        <dbReference type="Rhea" id="RHEA:54844"/>
        <dbReference type="ChEBI" id="CHEBI:15377"/>
        <dbReference type="ChEBI" id="CHEBI:15378"/>
        <dbReference type="ChEBI" id="CHEBI:15379"/>
        <dbReference type="ChEBI" id="CHEBI:57783"/>
        <dbReference type="ChEBI" id="CHEBI:58349"/>
        <dbReference type="ChEBI" id="CHEBI:88764"/>
        <dbReference type="ChEBI" id="CHEBI:89891"/>
    </reaction>
    <physiologicalReaction direction="left-to-right" evidence="26">
        <dbReference type="Rhea" id="RHEA:54845"/>
    </physiologicalReaction>
</comment>
<comment type="catalytic activity">
    <reaction evidence="23">
        <text>heptan-2-one + NADPH + O2 + H(+) = pentyl acetate + NADP(+) + H2O</text>
        <dbReference type="Rhea" id="RHEA:54836"/>
        <dbReference type="ChEBI" id="CHEBI:5672"/>
        <dbReference type="ChEBI" id="CHEBI:15377"/>
        <dbReference type="ChEBI" id="CHEBI:15378"/>
        <dbReference type="ChEBI" id="CHEBI:15379"/>
        <dbReference type="ChEBI" id="CHEBI:57783"/>
        <dbReference type="ChEBI" id="CHEBI:58349"/>
        <dbReference type="ChEBI" id="CHEBI:87362"/>
    </reaction>
    <physiologicalReaction direction="left-to-right" evidence="23">
        <dbReference type="Rhea" id="RHEA:54837"/>
    </physiologicalReaction>
</comment>
<evidence type="ECO:0000259" key="37">
    <source>
        <dbReference type="PROSITE" id="PS50025"/>
    </source>
</evidence>
<dbReference type="InterPro" id="IPR036188">
    <property type="entry name" value="FAD/NAD-bd_sf"/>
</dbReference>
<comment type="catalytic activity">
    <reaction evidence="33">
        <text>octan-3-one + NADPH + O2 + H(+) = pentyl propanoate + NADP(+) + H2O</text>
        <dbReference type="Rhea" id="RHEA:54840"/>
        <dbReference type="ChEBI" id="CHEBI:15377"/>
        <dbReference type="ChEBI" id="CHEBI:15378"/>
        <dbReference type="ChEBI" id="CHEBI:15379"/>
        <dbReference type="ChEBI" id="CHEBI:57783"/>
        <dbReference type="ChEBI" id="CHEBI:58349"/>
        <dbReference type="ChEBI" id="CHEBI:80946"/>
        <dbReference type="ChEBI" id="CHEBI:87373"/>
    </reaction>
    <physiologicalReaction direction="left-to-right" evidence="33">
        <dbReference type="Rhea" id="RHEA:54841"/>
    </physiologicalReaction>
</comment>
<keyword evidence="7 35" id="KW-0285">Flavoprotein</keyword>
<comment type="function">
    <text evidence="20">Broad spectrum monooxygenase that catalyzes the oxygenation of a wide variety of nitrogen- and sulfur-containing compounds including xenobiotics. Catalyzes the S-oxygenation of hypotaurine to produce taurine, an organic osmolyte involved in cell volume regulation as well as a variety of cytoprotective and developmental processes. In vitro, catalyzes the N-oxygenation of trimethylamine (TMA) to produce trimethylamine N-oxide (TMAO) and could therefore participate to the detoxification of this compound that is generated by the action of gut microbiota from dietary precursors such as choline, choline containing compounds, betaine or L-carnitine.</text>
</comment>
<evidence type="ECO:0000256" key="32">
    <source>
        <dbReference type="ARBA" id="ARBA00049443"/>
    </source>
</evidence>
<comment type="cofactor">
    <cofactor evidence="1 35">
        <name>FAD</name>
        <dbReference type="ChEBI" id="CHEBI:57692"/>
    </cofactor>
</comment>
<evidence type="ECO:0000256" key="23">
    <source>
        <dbReference type="ARBA" id="ARBA00047574"/>
    </source>
</evidence>
<evidence type="ECO:0000256" key="29">
    <source>
        <dbReference type="ARBA" id="ARBA00048459"/>
    </source>
</evidence>
<evidence type="ECO:0000256" key="31">
    <source>
        <dbReference type="ARBA" id="ARBA00048990"/>
    </source>
</evidence>
<dbReference type="GO" id="GO:0050660">
    <property type="term" value="F:flavin adenine dinucleotide binding"/>
    <property type="evidence" value="ECO:0007669"/>
    <property type="project" value="InterPro"/>
</dbReference>
<keyword evidence="17 36" id="KW-0472">Membrane</keyword>
<dbReference type="Proteomes" id="UP000663823">
    <property type="component" value="Unassembled WGS sequence"/>
</dbReference>
<protein>
    <recommendedName>
        <fullName evidence="35">Flavin-containing monooxygenase</fullName>
        <ecNumber evidence="35">1.-.-.-</ecNumber>
    </recommendedName>
</protein>
<feature type="transmembrane region" description="Helical" evidence="36">
    <location>
        <begin position="717"/>
        <end position="737"/>
    </location>
</feature>
<dbReference type="InterPro" id="IPR000960">
    <property type="entry name" value="Flavin_mOase"/>
</dbReference>
<comment type="catalytic activity">
    <reaction evidence="27">
        <text>hypotaurine + NADPH + O2 + H(+) = taurine + NADP(+) + H2O</text>
        <dbReference type="Rhea" id="RHEA:69819"/>
        <dbReference type="ChEBI" id="CHEBI:15377"/>
        <dbReference type="ChEBI" id="CHEBI:15378"/>
        <dbReference type="ChEBI" id="CHEBI:15379"/>
        <dbReference type="ChEBI" id="CHEBI:57783"/>
        <dbReference type="ChEBI" id="CHEBI:57853"/>
        <dbReference type="ChEBI" id="CHEBI:58349"/>
        <dbReference type="ChEBI" id="CHEBI:507393"/>
        <dbReference type="EC" id="1.14.13.8"/>
    </reaction>
    <physiologicalReaction direction="left-to-right" evidence="27">
        <dbReference type="Rhea" id="RHEA:69820"/>
    </physiologicalReaction>
</comment>
<evidence type="ECO:0000256" key="13">
    <source>
        <dbReference type="ARBA" id="ARBA00022989"/>
    </source>
</evidence>
<feature type="transmembrane region" description="Helical" evidence="36">
    <location>
        <begin position="515"/>
        <end position="539"/>
    </location>
</feature>
<feature type="domain" description="Laminin G" evidence="37">
    <location>
        <begin position="875"/>
        <end position="1058"/>
    </location>
</feature>
<comment type="function">
    <text evidence="19">Acts as a Baeyer-Villiger monooxygenase on a broad range of substrates. Catalyzes the insertion of an oxygen atom into a carbon-carbon bond adjacent to a carbonyl, which converts ketones to esters. Active on diverse carbonyl compounds, whereas soft nucleophiles are mostly non- or poorly reactive. In contrast with other forms of FMO it is non- or poorly active on 'classical' substrates such as drugs, pesticides, and dietary components containing soft nucleophilic heteroatoms. Able to oxidize drug molecules bearing a carbonyl group on an aliphatic chain, such as nabumetone and pentoxifylline. Also, in the absence of substrates, shows slow but yet significant NADPH oxidase activity. Acts as a positive modulator of cholesterol biosynthesis as well as glucose homeostasis, promoting metabolic aging via pleiotropic effects.</text>
</comment>
<dbReference type="EC" id="1.-.-.-" evidence="35"/>
<comment type="catalytic activity">
    <reaction evidence="29">
        <text>octan-3-one + NADPH + O2 + H(+) = ethyl hexanoate + NADP(+) + H2O</text>
        <dbReference type="Rhea" id="RHEA:54856"/>
        <dbReference type="ChEBI" id="CHEBI:15377"/>
        <dbReference type="ChEBI" id="CHEBI:15378"/>
        <dbReference type="ChEBI" id="CHEBI:15379"/>
        <dbReference type="ChEBI" id="CHEBI:57783"/>
        <dbReference type="ChEBI" id="CHEBI:58349"/>
        <dbReference type="ChEBI" id="CHEBI:80946"/>
        <dbReference type="ChEBI" id="CHEBI:86055"/>
    </reaction>
    <physiologicalReaction direction="left-to-right" evidence="29">
        <dbReference type="Rhea" id="RHEA:54857"/>
    </physiologicalReaction>
</comment>
<comment type="catalytic activity">
    <reaction evidence="28">
        <text>trimethylamine + NADPH + O2 = trimethylamine N-oxide + NADP(+) + H2O</text>
        <dbReference type="Rhea" id="RHEA:31979"/>
        <dbReference type="ChEBI" id="CHEBI:15377"/>
        <dbReference type="ChEBI" id="CHEBI:15379"/>
        <dbReference type="ChEBI" id="CHEBI:15724"/>
        <dbReference type="ChEBI" id="CHEBI:57783"/>
        <dbReference type="ChEBI" id="CHEBI:58349"/>
        <dbReference type="ChEBI" id="CHEBI:58389"/>
        <dbReference type="EC" id="1.14.13.148"/>
    </reaction>
    <physiologicalReaction direction="left-to-right" evidence="28">
        <dbReference type="Rhea" id="RHEA:31980"/>
    </physiologicalReaction>
</comment>
<evidence type="ECO:0000256" key="26">
    <source>
        <dbReference type="ARBA" id="ARBA00047977"/>
    </source>
</evidence>
<keyword evidence="5" id="KW-0488">Methylation</keyword>
<dbReference type="EMBL" id="CAJOAX010002253">
    <property type="protein sequence ID" value="CAF3782022.1"/>
    <property type="molecule type" value="Genomic_DNA"/>
</dbReference>
<comment type="catalytic activity">
    <reaction evidence="25">
        <text>NADPH + O2 + H(+) = H2O2 + NADP(+)</text>
        <dbReference type="Rhea" id="RHEA:11260"/>
        <dbReference type="ChEBI" id="CHEBI:15378"/>
        <dbReference type="ChEBI" id="CHEBI:15379"/>
        <dbReference type="ChEBI" id="CHEBI:16240"/>
        <dbReference type="ChEBI" id="CHEBI:57783"/>
        <dbReference type="ChEBI" id="CHEBI:58349"/>
        <dbReference type="EC" id="1.6.3.1"/>
    </reaction>
    <physiologicalReaction direction="left-to-right" evidence="25">
        <dbReference type="Rhea" id="RHEA:11261"/>
    </physiologicalReaction>
</comment>
<keyword evidence="18" id="KW-1015">Disulfide bond</keyword>
<comment type="caution">
    <text evidence="34">Lacks conserved residue(s) required for the propagation of feature annotation.</text>
</comment>
<comment type="catalytic activity">
    <reaction evidence="24">
        <text>sulcatone + NADPH + O2 + H(+) = 4-methylpent-3-en-1-yl acetate + NADP(+) + H2O</text>
        <dbReference type="Rhea" id="RHEA:54864"/>
        <dbReference type="ChEBI" id="CHEBI:15377"/>
        <dbReference type="ChEBI" id="CHEBI:15378"/>
        <dbReference type="ChEBI" id="CHEBI:15379"/>
        <dbReference type="ChEBI" id="CHEBI:16310"/>
        <dbReference type="ChEBI" id="CHEBI:57783"/>
        <dbReference type="ChEBI" id="CHEBI:58349"/>
        <dbReference type="ChEBI" id="CHEBI:138373"/>
    </reaction>
    <physiologicalReaction direction="left-to-right" evidence="24">
        <dbReference type="Rhea" id="RHEA:54865"/>
    </physiologicalReaction>
</comment>
<keyword evidence="10 35" id="KW-0274">FAD</keyword>
<evidence type="ECO:0000256" key="36">
    <source>
        <dbReference type="SAM" id="Phobius"/>
    </source>
</evidence>
<dbReference type="PRINTS" id="PR00370">
    <property type="entry name" value="FMOXYGENASE"/>
</dbReference>
<evidence type="ECO:0000256" key="18">
    <source>
        <dbReference type="ARBA" id="ARBA00023157"/>
    </source>
</evidence>
<keyword evidence="6" id="KW-0597">Phosphoprotein</keyword>
<keyword evidence="13 36" id="KW-1133">Transmembrane helix</keyword>
<dbReference type="PROSITE" id="PS50026">
    <property type="entry name" value="EGF_3"/>
    <property type="match status" value="1"/>
</dbReference>
<dbReference type="Gene3D" id="3.50.50.60">
    <property type="entry name" value="FAD/NAD(P)-binding domain"/>
    <property type="match status" value="4"/>
</dbReference>
<evidence type="ECO:0000256" key="30">
    <source>
        <dbReference type="ARBA" id="ARBA00048989"/>
    </source>
</evidence>
<keyword evidence="16" id="KW-0443">Lipid metabolism</keyword>
<reference evidence="39" key="1">
    <citation type="submission" date="2021-02" db="EMBL/GenBank/DDBJ databases">
        <authorList>
            <person name="Nowell W R."/>
        </authorList>
    </citation>
    <scope>NUCLEOTIDE SEQUENCE</scope>
</reference>
<evidence type="ECO:0000256" key="9">
    <source>
        <dbReference type="ARBA" id="ARBA00022824"/>
    </source>
</evidence>
<evidence type="ECO:0000256" key="34">
    <source>
        <dbReference type="PROSITE-ProRule" id="PRU00076"/>
    </source>
</evidence>
<gene>
    <name evidence="39" type="ORF">OTI717_LOCUS17239</name>
</gene>
<comment type="catalytic activity">
    <reaction evidence="32">
        <text>N,N-dimethylaniline + NADPH + O2 + H(+) = N,N-dimethylaniline N-oxide + NADP(+) + H2O</text>
        <dbReference type="Rhea" id="RHEA:24468"/>
        <dbReference type="ChEBI" id="CHEBI:15377"/>
        <dbReference type="ChEBI" id="CHEBI:15378"/>
        <dbReference type="ChEBI" id="CHEBI:15379"/>
        <dbReference type="ChEBI" id="CHEBI:16269"/>
        <dbReference type="ChEBI" id="CHEBI:17735"/>
        <dbReference type="ChEBI" id="CHEBI:57783"/>
        <dbReference type="ChEBI" id="CHEBI:58349"/>
        <dbReference type="EC" id="1.14.13.8"/>
    </reaction>
    <physiologicalReaction direction="left-to-right" evidence="32">
        <dbReference type="Rhea" id="RHEA:24469"/>
    </physiologicalReaction>
</comment>
<dbReference type="SUPFAM" id="SSF51905">
    <property type="entry name" value="FAD/NAD(P)-binding domain"/>
    <property type="match status" value="2"/>
</dbReference>
<evidence type="ECO:0000256" key="17">
    <source>
        <dbReference type="ARBA" id="ARBA00023136"/>
    </source>
</evidence>
<keyword evidence="15 35" id="KW-0503">Monooxygenase</keyword>
<comment type="catalytic activity">
    <reaction evidence="22">
        <text>hexan-3-one + NADPH + O2 + H(+) = propyl propanoate + NADP(+) + H2O</text>
        <dbReference type="Rhea" id="RHEA:54848"/>
        <dbReference type="ChEBI" id="CHEBI:15377"/>
        <dbReference type="ChEBI" id="CHEBI:15378"/>
        <dbReference type="ChEBI" id="CHEBI:15379"/>
        <dbReference type="ChEBI" id="CHEBI:57783"/>
        <dbReference type="ChEBI" id="CHEBI:58349"/>
        <dbReference type="ChEBI" id="CHEBI:89828"/>
        <dbReference type="ChEBI" id="CHEBI:89891"/>
    </reaction>
    <physiologicalReaction direction="left-to-right" evidence="22">
        <dbReference type="Rhea" id="RHEA:54849"/>
    </physiologicalReaction>
</comment>
<comment type="subcellular location">
    <subcellularLocation>
        <location evidence="2">Endoplasmic reticulum membrane</location>
        <topology evidence="2">Single-pass membrane protein</topology>
    </subcellularLocation>
    <subcellularLocation>
        <location evidence="3">Microsome membrane</location>
    </subcellularLocation>
</comment>
<evidence type="ECO:0000256" key="35">
    <source>
        <dbReference type="RuleBase" id="RU361177"/>
    </source>
</evidence>
<dbReference type="InterPro" id="IPR013320">
    <property type="entry name" value="ConA-like_dom_sf"/>
</dbReference>
<dbReference type="InterPro" id="IPR001791">
    <property type="entry name" value="Laminin_G"/>
</dbReference>
<dbReference type="Gene3D" id="2.60.120.200">
    <property type="match status" value="3"/>
</dbReference>
<evidence type="ECO:0000256" key="3">
    <source>
        <dbReference type="ARBA" id="ARBA00004524"/>
    </source>
</evidence>
<keyword evidence="12" id="KW-0521">NADP</keyword>
<evidence type="ECO:0000256" key="8">
    <source>
        <dbReference type="ARBA" id="ARBA00022692"/>
    </source>
</evidence>
<organism evidence="39 40">
    <name type="scientific">Rotaria sordida</name>
    <dbReference type="NCBI Taxonomy" id="392033"/>
    <lineage>
        <taxon>Eukaryota</taxon>
        <taxon>Metazoa</taxon>
        <taxon>Spiralia</taxon>
        <taxon>Gnathifera</taxon>
        <taxon>Rotifera</taxon>
        <taxon>Eurotatoria</taxon>
        <taxon>Bdelloidea</taxon>
        <taxon>Philodinida</taxon>
        <taxon>Philodinidae</taxon>
        <taxon>Rotaria</taxon>
    </lineage>
</organism>
<accession>A0A819ADR1</accession>
<dbReference type="GO" id="GO:0050661">
    <property type="term" value="F:NADP binding"/>
    <property type="evidence" value="ECO:0007669"/>
    <property type="project" value="InterPro"/>
</dbReference>
<evidence type="ECO:0000256" key="6">
    <source>
        <dbReference type="ARBA" id="ARBA00022553"/>
    </source>
</evidence>
<evidence type="ECO:0000256" key="14">
    <source>
        <dbReference type="ARBA" id="ARBA00023002"/>
    </source>
</evidence>
<dbReference type="PROSITE" id="PS50025">
    <property type="entry name" value="LAM_G_DOMAIN"/>
    <property type="match status" value="1"/>
</dbReference>
<evidence type="ECO:0000256" key="16">
    <source>
        <dbReference type="ARBA" id="ARBA00023098"/>
    </source>
</evidence>
<evidence type="ECO:0000313" key="39">
    <source>
        <dbReference type="EMBL" id="CAF3782022.1"/>
    </source>
</evidence>
<evidence type="ECO:0000256" key="15">
    <source>
        <dbReference type="ARBA" id="ARBA00023033"/>
    </source>
</evidence>
<dbReference type="GO" id="GO:0016174">
    <property type="term" value="F:NAD(P)H oxidase H2O2-forming activity"/>
    <property type="evidence" value="ECO:0007669"/>
    <property type="project" value="UniProtKB-EC"/>
</dbReference>
<evidence type="ECO:0000256" key="12">
    <source>
        <dbReference type="ARBA" id="ARBA00022857"/>
    </source>
</evidence>
<dbReference type="Pfam" id="PF02210">
    <property type="entry name" value="Laminin_G_2"/>
    <property type="match status" value="2"/>
</dbReference>
<dbReference type="InterPro" id="IPR020946">
    <property type="entry name" value="Flavin_mOase-like"/>
</dbReference>